<reference evidence="10 11" key="1">
    <citation type="submission" date="2018-08" db="EMBL/GenBank/DDBJ databases">
        <title>A genome reference for cultivated species of the human gut microbiota.</title>
        <authorList>
            <person name="Zou Y."/>
            <person name="Xue W."/>
            <person name="Luo G."/>
        </authorList>
    </citation>
    <scope>NUCLEOTIDE SEQUENCE [LARGE SCALE GENOMIC DNA]</scope>
    <source>
        <strain evidence="10 11">AF22-3AC</strain>
    </source>
</reference>
<reference evidence="9" key="3">
    <citation type="submission" date="2023-08" db="EMBL/GenBank/DDBJ databases">
        <title>Reintroducing virulent viruses to syntetic microbiomes.</title>
        <authorList>
            <person name="Wilde J."/>
            <person name="Boyes R."/>
            <person name="Robinson A.V."/>
            <person name="Daisley B.A."/>
            <person name="Allen-Vercoe E."/>
        </authorList>
    </citation>
    <scope>NUCLEOTIDE SEQUENCE</scope>
    <source>
        <strain evidence="9">225I_12FAA</strain>
    </source>
</reference>
<evidence type="ECO:0000256" key="1">
    <source>
        <dbReference type="ARBA" id="ARBA00004442"/>
    </source>
</evidence>
<dbReference type="InterPro" id="IPR012944">
    <property type="entry name" value="SusD_RagB_dom"/>
</dbReference>
<dbReference type="Proteomes" id="UP000482653">
    <property type="component" value="Unassembled WGS sequence"/>
</dbReference>
<dbReference type="AlphaFoldDB" id="A0A412IBC7"/>
<comment type="similarity">
    <text evidence="2">Belongs to the SusD family.</text>
</comment>
<dbReference type="Pfam" id="PF14322">
    <property type="entry name" value="SusD-like_3"/>
    <property type="match status" value="1"/>
</dbReference>
<organism evidence="10 11">
    <name type="scientific">Bacteroides cellulosilyticus</name>
    <dbReference type="NCBI Taxonomy" id="246787"/>
    <lineage>
        <taxon>Bacteria</taxon>
        <taxon>Pseudomonadati</taxon>
        <taxon>Bacteroidota</taxon>
        <taxon>Bacteroidia</taxon>
        <taxon>Bacteroidales</taxon>
        <taxon>Bacteroidaceae</taxon>
        <taxon>Bacteroides</taxon>
    </lineage>
</organism>
<reference evidence="8 12" key="2">
    <citation type="journal article" date="2019" name="Nat. Med.">
        <title>A library of human gut bacterial isolates paired with longitudinal multiomics data enables mechanistic microbiome research.</title>
        <authorList>
            <person name="Poyet M."/>
            <person name="Groussin M."/>
            <person name="Gibbons S.M."/>
            <person name="Avila-Pacheco J."/>
            <person name="Jiang X."/>
            <person name="Kearney S.M."/>
            <person name="Perrotta A.R."/>
            <person name="Berdy B."/>
            <person name="Zhao S."/>
            <person name="Lieberman T.D."/>
            <person name="Swanson P.K."/>
            <person name="Smith M."/>
            <person name="Roesemann S."/>
            <person name="Alexander J.E."/>
            <person name="Rich S.A."/>
            <person name="Livny J."/>
            <person name="Vlamakis H."/>
            <person name="Clish C."/>
            <person name="Bullock K."/>
            <person name="Deik A."/>
            <person name="Scott J."/>
            <person name="Pierce K.A."/>
            <person name="Xavier R.J."/>
            <person name="Alm E.J."/>
        </authorList>
    </citation>
    <scope>NUCLEOTIDE SEQUENCE [LARGE SCALE GENOMIC DNA]</scope>
    <source>
        <strain evidence="8 12">BIOML-A8</strain>
    </source>
</reference>
<dbReference type="Gene3D" id="1.25.40.390">
    <property type="match status" value="1"/>
</dbReference>
<dbReference type="PROSITE" id="PS51257">
    <property type="entry name" value="PROKAR_LIPOPROTEIN"/>
    <property type="match status" value="1"/>
</dbReference>
<evidence type="ECO:0000256" key="5">
    <source>
        <dbReference type="ARBA" id="ARBA00023237"/>
    </source>
</evidence>
<dbReference type="Proteomes" id="UP000283341">
    <property type="component" value="Unassembled WGS sequence"/>
</dbReference>
<sequence>MKNIKNIFLSAVGLLIGFSSCSDEFLKDKKDYNRMTTIDVYSDRQQATAVFATIYKQILSRYNSPLCGSDPLMRQDQSTGGKQNIFSEEMTGWKSANYTGQITKNVKAGNHISNPPYWNDPRDNVKNFNNFERYTLFPTIYVINDFIKEIDRSRSLIVDDEFWDHLKGQAMFARAWLYFDAAREWGGFPYYCTELDMPENGDRSPRMPMQECIDKICADFEAAAKLLPESWKGENYGRFTSVAALAMSARARLFMASPIFNANWDDPSSKRWQVALAANLTALEAANKAGYGTSVTDIESWDKAFYNYNGTFNPESIITVLMSDDPLVSGTFNKWEAKIRPGAVVSGESAGVPAPDEVLKAFPMKDGRMATAENGYDDEKFYRNRDPRFYRTFAFSGCEWSLAKESKQIWLFTYKYSDNESNMYRYTDSTKGDGGAKGKSRAIVWKMSNPNLGIGAEESSGTDVMEYRYGELLLNVAECYAAQGKAGECLEYLGRIRSRVGISNANNYGLGNISDRYQLIKAVLNERQVELAYEGKRSWDLKRWLLFEGGAGFDPNIGGGYDAATGKYDPIASWGAGWKIYDGKNGRPEYSRTNNVLTKLGLTPLSGTKHTSKIWGYDLDNVHAVEEYIGTEINHPLLDNVLYTAVPGITRSMNEVDRNAAFDKLEAFYDGVGMKTYDPIEKMGHKYGMESGSKETDQNFLFAWRGWYYIYPIHYDMYDPAKGNSWIEQTAGWMIENRTPSCLTVDEQNGTYYYCTPEE</sequence>
<dbReference type="GO" id="GO:0009279">
    <property type="term" value="C:cell outer membrane"/>
    <property type="evidence" value="ECO:0007669"/>
    <property type="project" value="UniProtKB-SubCell"/>
</dbReference>
<evidence type="ECO:0000313" key="10">
    <source>
        <dbReference type="EMBL" id="RGS34076.1"/>
    </source>
</evidence>
<dbReference type="EMBL" id="QRVJ01000024">
    <property type="protein sequence ID" value="RGS34076.1"/>
    <property type="molecule type" value="Genomic_DNA"/>
</dbReference>
<evidence type="ECO:0000259" key="7">
    <source>
        <dbReference type="Pfam" id="PF14322"/>
    </source>
</evidence>
<dbReference type="RefSeq" id="WP_118403443.1">
    <property type="nucleotide sequence ID" value="NZ_JADMQL010000009.1"/>
</dbReference>
<evidence type="ECO:0000256" key="3">
    <source>
        <dbReference type="ARBA" id="ARBA00022729"/>
    </source>
</evidence>
<evidence type="ECO:0000313" key="12">
    <source>
        <dbReference type="Proteomes" id="UP000482653"/>
    </source>
</evidence>
<dbReference type="Pfam" id="PF07980">
    <property type="entry name" value="SusD_RagB"/>
    <property type="match status" value="1"/>
</dbReference>
<gene>
    <name evidence="10" type="ORF">DWX97_20115</name>
    <name evidence="8" type="ORF">F2Y87_19925</name>
    <name evidence="9" type="ORF">RO785_16280</name>
</gene>
<comment type="subcellular location">
    <subcellularLocation>
        <location evidence="1">Cell outer membrane</location>
    </subcellularLocation>
</comment>
<evidence type="ECO:0000256" key="2">
    <source>
        <dbReference type="ARBA" id="ARBA00006275"/>
    </source>
</evidence>
<comment type="caution">
    <text evidence="10">The sequence shown here is derived from an EMBL/GenBank/DDBJ whole genome shotgun (WGS) entry which is preliminary data.</text>
</comment>
<proteinExistence type="inferred from homology"/>
<dbReference type="Proteomes" id="UP001266995">
    <property type="component" value="Unassembled WGS sequence"/>
</dbReference>
<feature type="domain" description="SusD-like N-terminal" evidence="7">
    <location>
        <begin position="95"/>
        <end position="251"/>
    </location>
</feature>
<accession>A0A412IBC7</accession>
<dbReference type="EMBL" id="VVYX01000027">
    <property type="protein sequence ID" value="KAA5415899.1"/>
    <property type="molecule type" value="Genomic_DNA"/>
</dbReference>
<dbReference type="SUPFAM" id="SSF48452">
    <property type="entry name" value="TPR-like"/>
    <property type="match status" value="1"/>
</dbReference>
<keyword evidence="4" id="KW-0472">Membrane</keyword>
<dbReference type="InterPro" id="IPR011990">
    <property type="entry name" value="TPR-like_helical_dom_sf"/>
</dbReference>
<evidence type="ECO:0000313" key="9">
    <source>
        <dbReference type="EMBL" id="MDT4512528.1"/>
    </source>
</evidence>
<dbReference type="InterPro" id="IPR033985">
    <property type="entry name" value="SusD-like_N"/>
</dbReference>
<evidence type="ECO:0000313" key="8">
    <source>
        <dbReference type="EMBL" id="KAA5415899.1"/>
    </source>
</evidence>
<name>A0A412IBC7_9BACE</name>
<evidence type="ECO:0000313" key="11">
    <source>
        <dbReference type="Proteomes" id="UP000283341"/>
    </source>
</evidence>
<protein>
    <submittedName>
        <fullName evidence="10">RagB/SusD family nutrient uptake outer membrane protein</fullName>
    </submittedName>
</protein>
<evidence type="ECO:0000259" key="6">
    <source>
        <dbReference type="Pfam" id="PF07980"/>
    </source>
</evidence>
<dbReference type="EMBL" id="JAVSNH010000001">
    <property type="protein sequence ID" value="MDT4512528.1"/>
    <property type="molecule type" value="Genomic_DNA"/>
</dbReference>
<keyword evidence="5" id="KW-0998">Cell outer membrane</keyword>
<feature type="domain" description="RagB/SusD" evidence="6">
    <location>
        <begin position="345"/>
        <end position="666"/>
    </location>
</feature>
<keyword evidence="3" id="KW-0732">Signal</keyword>
<evidence type="ECO:0000256" key="4">
    <source>
        <dbReference type="ARBA" id="ARBA00023136"/>
    </source>
</evidence>